<dbReference type="Proteomes" id="UP001055108">
    <property type="component" value="Unassembled WGS sequence"/>
</dbReference>
<proteinExistence type="predicted"/>
<reference evidence="2" key="1">
    <citation type="journal article" date="2016" name="Front. Microbiol.">
        <title>Genome Sequence of the Piezophilic, Mesophilic Sulfate-Reducing Bacterium Desulfovibrio indicus J2T.</title>
        <authorList>
            <person name="Cao J."/>
            <person name="Maignien L."/>
            <person name="Shao Z."/>
            <person name="Alain K."/>
            <person name="Jebbar M."/>
        </authorList>
    </citation>
    <scope>NUCLEOTIDE SEQUENCE</scope>
    <source>
        <strain evidence="2">NBRC 103626</strain>
    </source>
</reference>
<keyword evidence="1" id="KW-1133">Transmembrane helix</keyword>
<feature type="transmembrane region" description="Helical" evidence="1">
    <location>
        <begin position="65"/>
        <end position="85"/>
    </location>
</feature>
<protein>
    <submittedName>
        <fullName evidence="2">Uncharacterized protein</fullName>
    </submittedName>
</protein>
<keyword evidence="3" id="KW-1185">Reference proteome</keyword>
<reference evidence="2" key="2">
    <citation type="submission" date="2021-08" db="EMBL/GenBank/DDBJ databases">
        <authorList>
            <person name="Tani A."/>
            <person name="Ola A."/>
            <person name="Ogura Y."/>
            <person name="Katsura K."/>
            <person name="Hayashi T."/>
        </authorList>
    </citation>
    <scope>NUCLEOTIDE SEQUENCE</scope>
    <source>
        <strain evidence="2">NBRC 103626</strain>
    </source>
</reference>
<gene>
    <name evidence="2" type="ORF">NBEOAGPD_4005</name>
</gene>
<keyword evidence="1" id="KW-0812">Transmembrane</keyword>
<keyword evidence="1" id="KW-0472">Membrane</keyword>
<name>A0AA37MC53_9HYPH</name>
<feature type="transmembrane region" description="Helical" evidence="1">
    <location>
        <begin position="24"/>
        <end position="44"/>
    </location>
</feature>
<evidence type="ECO:0000313" key="2">
    <source>
        <dbReference type="EMBL" id="GJD80762.1"/>
    </source>
</evidence>
<organism evidence="2 3">
    <name type="scientific">Methylobacterium gregans</name>
    <dbReference type="NCBI Taxonomy" id="374424"/>
    <lineage>
        <taxon>Bacteria</taxon>
        <taxon>Pseudomonadati</taxon>
        <taxon>Pseudomonadota</taxon>
        <taxon>Alphaproteobacteria</taxon>
        <taxon>Hyphomicrobiales</taxon>
        <taxon>Methylobacteriaceae</taxon>
        <taxon>Methylobacterium</taxon>
    </lineage>
</organism>
<sequence>MATDMSAEVVKPRRFRLHGLHETALIFLVLLGIEWIAPGPAFLARISPHPFWIPVILVSVQYGRVSGLAAAALATALAGLAGWPAQTPQEDFYTYSLRIWREPALWIIGALLIGGLRSRQIRDRQALEASLQLAEVQRNALGGFCEALQAELGQFERAAATAPAGSIAAALEALHTLRCGSGSEAAERLPETLAAWLGEARWSLHLARDGTLHRIAAVPREGGCEVAGALALSRLYDVARRTPRTLSVFEERDAEILDGVGIFACAIQDRYRAGSLGLLVVEAVEPSRLSPALGLSIGLVADTLGAMFDQARAPARAPTEVPSGARELVALAVVDRARRGGRAPENAACAR</sequence>
<dbReference type="EMBL" id="BPQM01000111">
    <property type="protein sequence ID" value="GJD80762.1"/>
    <property type="molecule type" value="Genomic_DNA"/>
</dbReference>
<evidence type="ECO:0000313" key="3">
    <source>
        <dbReference type="Proteomes" id="UP001055108"/>
    </source>
</evidence>
<comment type="caution">
    <text evidence="2">The sequence shown here is derived from an EMBL/GenBank/DDBJ whole genome shotgun (WGS) entry which is preliminary data.</text>
</comment>
<accession>A0AA37MC53</accession>
<dbReference type="AlphaFoldDB" id="A0AA37MC53"/>
<evidence type="ECO:0000256" key="1">
    <source>
        <dbReference type="SAM" id="Phobius"/>
    </source>
</evidence>
<feature type="transmembrane region" description="Helical" evidence="1">
    <location>
        <begin position="97"/>
        <end position="116"/>
    </location>
</feature>